<proteinExistence type="predicted"/>
<dbReference type="SUPFAM" id="SSF56059">
    <property type="entry name" value="Glutathione synthetase ATP-binding domain-like"/>
    <property type="match status" value="1"/>
</dbReference>
<reference evidence="1 2" key="1">
    <citation type="journal article" date="2014" name="Int. J. Syst. Evol. Microbiol.">
        <title>Carboxylicivirga gen. nov. in the family Marinilabiliaceae with two novel species, Carboxylicivirga mesophila sp. nov. and Carboxylicivirga taeanensis sp. nov., and reclassification of Cytophaga fermentans as Saccharicrinis fermentans gen. nov., comb. nov.</title>
        <authorList>
            <person name="Yang S.H."/>
            <person name="Seo H.S."/>
            <person name="Woo J.H."/>
            <person name="Oh H.M."/>
            <person name="Jang H."/>
            <person name="Lee J.H."/>
            <person name="Kim S.J."/>
            <person name="Kwon K.K."/>
        </authorList>
    </citation>
    <scope>NUCLEOTIDE SEQUENCE [LARGE SCALE GENOMIC DNA]</scope>
    <source>
        <strain evidence="1 2">JCM 18290</strain>
    </source>
</reference>
<protein>
    <recommendedName>
        <fullName evidence="3">ATP-grasp domain-containing protein</fullName>
    </recommendedName>
</protein>
<dbReference type="Proteomes" id="UP000721861">
    <property type="component" value="Unassembled WGS sequence"/>
</dbReference>
<gene>
    <name evidence="1" type="ORF">KEM09_17225</name>
</gene>
<accession>A0ABS5KE61</accession>
<comment type="caution">
    <text evidence="1">The sequence shown here is derived from an EMBL/GenBank/DDBJ whole genome shotgun (WGS) entry which is preliminary data.</text>
</comment>
<evidence type="ECO:0000313" key="1">
    <source>
        <dbReference type="EMBL" id="MBS2213162.1"/>
    </source>
</evidence>
<sequence length="394" mass="44920">MATLFIYNPTCDMAVENGTFSYMPPQQLAKFEADISPLMAFLGQANDFVLSESESSLGFEQFWKKLKVNLPQFINKEHLQSIVVDQVFPWGWSQLIGHRYGRLCQSESLQINASPDTFKNFFSRQTSVNLVNELSSHTLPHFIELPTLPKVVSDIEDIYQRFHHSSQGIVLKTLWSSSGRGLLFIRNQQQLQSGTKWVEAQIKKHGSLILEPIYTKIQDASLQFNVLANGSIEFLDINFFDANSSGHFDKEYFHVPDTIKKYLPKDKNWLRLIADKIILSLQALHIPDSYQGPIGIDAMFILNDDHAIRFYPLVEANLRCNMGLVNLNIKHLLHPKASGSWQISQFKPGEADEFYHRQLQAHPIETSDGKITKGFFPLTPFLSSSRFAAWGIVN</sequence>
<evidence type="ECO:0000313" key="2">
    <source>
        <dbReference type="Proteomes" id="UP000721861"/>
    </source>
</evidence>
<keyword evidence="2" id="KW-1185">Reference proteome</keyword>
<evidence type="ECO:0008006" key="3">
    <source>
        <dbReference type="Google" id="ProtNLM"/>
    </source>
</evidence>
<name>A0ABS5KE61_9BACT</name>
<dbReference type="RefSeq" id="WP_212230177.1">
    <property type="nucleotide sequence ID" value="NZ_JAGUCN010000022.1"/>
</dbReference>
<organism evidence="1 2">
    <name type="scientific">Carboxylicivirga mesophila</name>
    <dbReference type="NCBI Taxonomy" id="1166478"/>
    <lineage>
        <taxon>Bacteria</taxon>
        <taxon>Pseudomonadati</taxon>
        <taxon>Bacteroidota</taxon>
        <taxon>Bacteroidia</taxon>
        <taxon>Marinilabiliales</taxon>
        <taxon>Marinilabiliaceae</taxon>
        <taxon>Carboxylicivirga</taxon>
    </lineage>
</organism>
<dbReference type="EMBL" id="JAGUCN010000022">
    <property type="protein sequence ID" value="MBS2213162.1"/>
    <property type="molecule type" value="Genomic_DNA"/>
</dbReference>